<evidence type="ECO:0000313" key="4">
    <source>
        <dbReference type="Proteomes" id="UP000267164"/>
    </source>
</evidence>
<dbReference type="Pfam" id="PF06259">
    <property type="entry name" value="Abhydrolase_8"/>
    <property type="match status" value="1"/>
</dbReference>
<feature type="region of interest" description="Disordered" evidence="1">
    <location>
        <begin position="95"/>
        <end position="117"/>
    </location>
</feature>
<keyword evidence="4" id="KW-1185">Reference proteome</keyword>
<name>A0A386ZFS9_9NOCA</name>
<feature type="compositionally biased region" description="Basic and acidic residues" evidence="1">
    <location>
        <begin position="512"/>
        <end position="534"/>
    </location>
</feature>
<dbReference type="InterPro" id="IPR036689">
    <property type="entry name" value="ESAT-6-like_sf"/>
</dbReference>
<dbReference type="EMBL" id="CP032568">
    <property type="protein sequence ID" value="AYF76083.1"/>
    <property type="molecule type" value="Genomic_DNA"/>
</dbReference>
<dbReference type="OrthoDB" id="5969911at2"/>
<feature type="region of interest" description="Disordered" evidence="1">
    <location>
        <begin position="503"/>
        <end position="534"/>
    </location>
</feature>
<sequence length="557" mass="59735">MLDFATDLGKQNDSFVTKVDAMEASVDNAMNHWKGEGAAAASEKAMAHKLHSNHLATAIDSIAEKYNTYGVSLGDTRTALIRILDVEMNGSGMTVDDDGSVHAPKVPSDPDHPNSATTALNQQVLDGQASGYESRIKALLTQFGDGETAAAQAITTELQTLSGYETKPDGEPVRSNVQDILDGKAQLPTDPKKLHDFWETLTPAEKDALYEKDQYLGNRDGLPSVDRDHYNREKLDDELTRAQNGDPAVKDKLGDLQAIRDTLDKNPGTMLLLMDTQTGTMAHAAISVGNPDTAANVSVHAPGLNTNVKNSLGGMVDEAKAVKTLADDRLAKLDPKDPKYGQKAGQTEVPVVWIGSDLPQGKLTADPTEMDHTTLSGAEDVSSDKMAKAGAPKLASFYDGMRASHDDSSVHLTAVGHSYGSVMTGLAVQQTKVDDLLVYGSPGLDLPYKHGNWWPVSGDQEVSKLEVPDGHRYEMTGGNDKVANLPRFGDNPRTLPGFTHLETAPHTTVDGVNRDGASEHADYPRTTKVDGKDQLRTSGWNIATIVAGLPDEAVKKP</sequence>
<dbReference type="Proteomes" id="UP000267164">
    <property type="component" value="Chromosome"/>
</dbReference>
<dbReference type="AlphaFoldDB" id="A0A386ZFS9"/>
<evidence type="ECO:0000259" key="2">
    <source>
        <dbReference type="Pfam" id="PF06259"/>
    </source>
</evidence>
<dbReference type="KEGG" id="nyu:D7D52_22095"/>
<accession>A0A386ZFS9</accession>
<proteinExistence type="predicted"/>
<evidence type="ECO:0000313" key="3">
    <source>
        <dbReference type="EMBL" id="AYF76083.1"/>
    </source>
</evidence>
<reference evidence="3 4" key="1">
    <citation type="submission" date="2018-09" db="EMBL/GenBank/DDBJ databases">
        <title>Nocardia yunnanensis sp. nov., an actinomycete isolated from a soil sample.</title>
        <authorList>
            <person name="Zhang J."/>
        </authorList>
    </citation>
    <scope>NUCLEOTIDE SEQUENCE [LARGE SCALE GENOMIC DNA]</scope>
    <source>
        <strain evidence="3 4">CFHS0054</strain>
    </source>
</reference>
<dbReference type="InterPro" id="IPR010427">
    <property type="entry name" value="DUF1023"/>
</dbReference>
<feature type="domain" description="DUF1023" evidence="2">
    <location>
        <begin position="281"/>
        <end position="489"/>
    </location>
</feature>
<protein>
    <recommendedName>
        <fullName evidence="2">DUF1023 domain-containing protein</fullName>
    </recommendedName>
</protein>
<dbReference type="SUPFAM" id="SSF140453">
    <property type="entry name" value="EsxAB dimer-like"/>
    <property type="match status" value="1"/>
</dbReference>
<organism evidence="3 4">
    <name type="scientific">Nocardia yunnanensis</name>
    <dbReference type="NCBI Taxonomy" id="2382165"/>
    <lineage>
        <taxon>Bacteria</taxon>
        <taxon>Bacillati</taxon>
        <taxon>Actinomycetota</taxon>
        <taxon>Actinomycetes</taxon>
        <taxon>Mycobacteriales</taxon>
        <taxon>Nocardiaceae</taxon>
        <taxon>Nocardia</taxon>
    </lineage>
</organism>
<dbReference type="Gene3D" id="1.10.287.1060">
    <property type="entry name" value="ESAT-6-like"/>
    <property type="match status" value="1"/>
</dbReference>
<gene>
    <name evidence="3" type="ORF">D7D52_22095</name>
</gene>
<evidence type="ECO:0000256" key="1">
    <source>
        <dbReference type="SAM" id="MobiDB-lite"/>
    </source>
</evidence>